<evidence type="ECO:0000313" key="3">
    <source>
        <dbReference type="Proteomes" id="UP000696485"/>
    </source>
</evidence>
<feature type="compositionally biased region" description="Acidic residues" evidence="1">
    <location>
        <begin position="180"/>
        <end position="189"/>
    </location>
</feature>
<proteinExistence type="predicted"/>
<organism evidence="2 3">
    <name type="scientific">Podila minutissima</name>
    <dbReference type="NCBI Taxonomy" id="64525"/>
    <lineage>
        <taxon>Eukaryota</taxon>
        <taxon>Fungi</taxon>
        <taxon>Fungi incertae sedis</taxon>
        <taxon>Mucoromycota</taxon>
        <taxon>Mortierellomycotina</taxon>
        <taxon>Mortierellomycetes</taxon>
        <taxon>Mortierellales</taxon>
        <taxon>Mortierellaceae</taxon>
        <taxon>Podila</taxon>
    </lineage>
</organism>
<evidence type="ECO:0000313" key="2">
    <source>
        <dbReference type="EMBL" id="KAF9336693.1"/>
    </source>
</evidence>
<feature type="region of interest" description="Disordered" evidence="1">
    <location>
        <begin position="177"/>
        <end position="199"/>
    </location>
</feature>
<dbReference type="Pfam" id="PF15243">
    <property type="entry name" value="ANAPC15"/>
    <property type="match status" value="1"/>
</dbReference>
<gene>
    <name evidence="2" type="ORF">BG006_007758</name>
</gene>
<feature type="compositionally biased region" description="Acidic residues" evidence="1">
    <location>
        <begin position="69"/>
        <end position="100"/>
    </location>
</feature>
<feature type="region of interest" description="Disordered" evidence="1">
    <location>
        <begin position="62"/>
        <end position="108"/>
    </location>
</feature>
<accession>A0A9P5VQC0</accession>
<reference evidence="2" key="1">
    <citation type="journal article" date="2020" name="Fungal Divers.">
        <title>Resolving the Mortierellaceae phylogeny through synthesis of multi-gene phylogenetics and phylogenomics.</title>
        <authorList>
            <person name="Vandepol N."/>
            <person name="Liber J."/>
            <person name="Desiro A."/>
            <person name="Na H."/>
            <person name="Kennedy M."/>
            <person name="Barry K."/>
            <person name="Grigoriev I.V."/>
            <person name="Miller A.N."/>
            <person name="O'Donnell K."/>
            <person name="Stajich J.E."/>
            <person name="Bonito G."/>
        </authorList>
    </citation>
    <scope>NUCLEOTIDE SEQUENCE</scope>
    <source>
        <strain evidence="2">NVP1</strain>
    </source>
</reference>
<name>A0A9P5VQC0_9FUNG</name>
<dbReference type="GO" id="GO:0090266">
    <property type="term" value="P:regulation of mitotic cell cycle spindle assembly checkpoint"/>
    <property type="evidence" value="ECO:0007669"/>
    <property type="project" value="InterPro"/>
</dbReference>
<comment type="caution">
    <text evidence="2">The sequence shown here is derived from an EMBL/GenBank/DDBJ whole genome shotgun (WGS) entry which is preliminary data.</text>
</comment>
<dbReference type="InterPro" id="IPR026182">
    <property type="entry name" value="ANAPC15"/>
</dbReference>
<dbReference type="Proteomes" id="UP000696485">
    <property type="component" value="Unassembled WGS sequence"/>
</dbReference>
<dbReference type="AlphaFoldDB" id="A0A9P5VQC0"/>
<sequence>MYSRYPPQSRVPTLVPQGIDRLWYPSQTGVGNMHDELLRDEETYSNSLRDVRISSSQYIPVGMSKPFVDLDDEDDEEEEEDDDDDDDDDSPDIDGPDDDIININSNINNDLGMDVQDLDADIEDMDYNDQHETQIYSPTDDLLYNSYEPAMYTHPGQQQQQQGGGLDQLLFAAGLGDGVLEADDDDDPPYSDHYGQGPL</sequence>
<evidence type="ECO:0000256" key="1">
    <source>
        <dbReference type="SAM" id="MobiDB-lite"/>
    </source>
</evidence>
<dbReference type="EMBL" id="JAAAUY010000050">
    <property type="protein sequence ID" value="KAF9336693.1"/>
    <property type="molecule type" value="Genomic_DNA"/>
</dbReference>
<keyword evidence="3" id="KW-1185">Reference proteome</keyword>
<protein>
    <submittedName>
        <fullName evidence="2">Uncharacterized protein</fullName>
    </submittedName>
</protein>
<dbReference type="GO" id="GO:0005680">
    <property type="term" value="C:anaphase-promoting complex"/>
    <property type="evidence" value="ECO:0007669"/>
    <property type="project" value="InterPro"/>
</dbReference>